<keyword evidence="3" id="KW-1185">Reference proteome</keyword>
<dbReference type="InterPro" id="IPR016195">
    <property type="entry name" value="Pol/histidinol_Pase-like"/>
</dbReference>
<gene>
    <name evidence="2" type="ORF">HXX02_01785</name>
</gene>
<dbReference type="SUPFAM" id="SSF89550">
    <property type="entry name" value="PHP domain-like"/>
    <property type="match status" value="1"/>
</dbReference>
<evidence type="ECO:0000256" key="1">
    <source>
        <dbReference type="SAM" id="SignalP"/>
    </source>
</evidence>
<feature type="signal peptide" evidence="1">
    <location>
        <begin position="1"/>
        <end position="26"/>
    </location>
</feature>
<protein>
    <submittedName>
        <fullName evidence="2">DUF3604 domain-containing protein</fullName>
    </submittedName>
</protein>
<accession>A0ABT1NZ79</accession>
<comment type="caution">
    <text evidence="2">The sequence shown here is derived from an EMBL/GenBank/DDBJ whole genome shotgun (WGS) entry which is preliminary data.</text>
</comment>
<dbReference type="RefSeq" id="WP_255873037.1">
    <property type="nucleotide sequence ID" value="NZ_JACASI010000010.1"/>
</dbReference>
<organism evidence="2 3">
    <name type="scientific">Microbulbifer elongatus</name>
    <dbReference type="NCBI Taxonomy" id="86173"/>
    <lineage>
        <taxon>Bacteria</taxon>
        <taxon>Pseudomonadati</taxon>
        <taxon>Pseudomonadota</taxon>
        <taxon>Gammaproteobacteria</taxon>
        <taxon>Cellvibrionales</taxon>
        <taxon>Microbulbiferaceae</taxon>
        <taxon>Microbulbifer</taxon>
    </lineage>
</organism>
<evidence type="ECO:0000313" key="2">
    <source>
        <dbReference type="EMBL" id="MCQ3828169.1"/>
    </source>
</evidence>
<dbReference type="EMBL" id="JACASI010000010">
    <property type="protein sequence ID" value="MCQ3828169.1"/>
    <property type="molecule type" value="Genomic_DNA"/>
</dbReference>
<sequence length="754" mass="83538">MKPGFRSVSIGATFSALLSVSISPYAADDPANRQVFFGEQHLHTSWSFDAYIFGNTKSTPAQAYEYAKGKPLKHALGYEMKISQPLDWLGVTDHSEYVGVIQVANTPGSDLSKTELGKKLVVHSPADIQRIYLLLGRTMIDNKPFPELVAPKLASSVWDKNNAAADAANEPGKFTAFNAYEWTSTPNNANLHRNVYFKDGKKLPKMPFSSFDSQAPEDLWAWMDKQRAEGVELLAISHNADVSDGLMFPMEVNFKGRPIDKAWAEARMRNEPLTEIKQIKGQSETHPLLSPNDEFADYEVFSYLLGDPPGKFPKIPGSYVRDGLKTGIAMQGTRGYNPYKTGVVGGSDSHNGAAPYRQDNFFGGHAKADGGLKERMRGHLFAGLDTRLINPAGLTAIWAEENTRASLFEGMKRKETFATSGTRLKLRFFGGWDFDKNAVDGREWVKGAYAKGVPMGGDLTAAESGKAPTFIVWAVKDPTSGNLDRVQIVKGWSKDGQAFEKVYDVVWAGDRSPDALTGKVPAIGSTVNIMEASYKNSIGKTELKTVWTDPDFDPALDAFYYARVLEIPTPRWTTIQAKELGITPPTNVPATVQERAWSSPIWYTPTSEFRQKAKAGGMRIADLKQQGGKMLTDAELKTLVVGKSTWLKNLVTGSIFRIVWEKNGQRTFWNINPADPIPQHFGFASKDSYLGLPTRYEIKDNQIVEDFGNGPMAWTAFKSGDKTLLSRSDEFGFANYEIIETPKHLIDLDSVKRK</sequence>
<reference evidence="2" key="1">
    <citation type="thesis" date="2020" institute="Technische Universitat Dresden" country="Dresden, Germany">
        <title>The Agarolytic System of Microbulbifer elongatus PORT2, Isolated from Batu Karas, Pangandaran West Java Indonesia.</title>
        <authorList>
            <person name="Anggraeni S.R."/>
        </authorList>
    </citation>
    <scope>NUCLEOTIDE SEQUENCE</scope>
    <source>
        <strain evidence="2">PORT2</strain>
    </source>
</reference>
<name>A0ABT1NZ79_9GAMM</name>
<dbReference type="Gene3D" id="3.20.20.140">
    <property type="entry name" value="Metal-dependent hydrolases"/>
    <property type="match status" value="1"/>
</dbReference>
<feature type="chain" id="PRO_5046191611" evidence="1">
    <location>
        <begin position="27"/>
        <end position="754"/>
    </location>
</feature>
<dbReference type="Pfam" id="PF12228">
    <property type="entry name" value="DUF3604"/>
    <property type="match status" value="1"/>
</dbReference>
<proteinExistence type="predicted"/>
<keyword evidence="1" id="KW-0732">Signal</keyword>
<dbReference type="InterPro" id="IPR022028">
    <property type="entry name" value="DUF3604"/>
</dbReference>
<evidence type="ECO:0000313" key="3">
    <source>
        <dbReference type="Proteomes" id="UP001205566"/>
    </source>
</evidence>
<dbReference type="Proteomes" id="UP001205566">
    <property type="component" value="Unassembled WGS sequence"/>
</dbReference>